<keyword evidence="1" id="KW-0812">Transmembrane</keyword>
<accession>A0A7C9TPY7</accession>
<evidence type="ECO:0000313" key="2">
    <source>
        <dbReference type="EMBL" id="NEM90855.1"/>
    </source>
</evidence>
<dbReference type="Pfam" id="PF07963">
    <property type="entry name" value="N_methyl"/>
    <property type="match status" value="1"/>
</dbReference>
<proteinExistence type="predicted"/>
<keyword evidence="1" id="KW-1133">Transmembrane helix</keyword>
<comment type="caution">
    <text evidence="2">The sequence shown here is derived from an EMBL/GenBank/DDBJ whole genome shotgun (WGS) entry which is preliminary data.</text>
</comment>
<feature type="transmembrane region" description="Helical" evidence="1">
    <location>
        <begin position="12"/>
        <end position="34"/>
    </location>
</feature>
<dbReference type="NCBIfam" id="TIGR02532">
    <property type="entry name" value="IV_pilin_GFxxxE"/>
    <property type="match status" value="1"/>
</dbReference>
<dbReference type="InterPro" id="IPR012902">
    <property type="entry name" value="N_methyl_site"/>
</dbReference>
<evidence type="ECO:0000313" key="3">
    <source>
        <dbReference type="Proteomes" id="UP000479756"/>
    </source>
</evidence>
<dbReference type="EMBL" id="JAAGWZ010000001">
    <property type="protein sequence ID" value="NEM90855.1"/>
    <property type="molecule type" value="Genomic_DNA"/>
</dbReference>
<keyword evidence="1" id="KW-0472">Membrane</keyword>
<dbReference type="RefSeq" id="WP_163472459.1">
    <property type="nucleotide sequence ID" value="NZ_JAAGWZ010000001.1"/>
</dbReference>
<keyword evidence="3" id="KW-1185">Reference proteome</keyword>
<organism evidence="2 3">
    <name type="scientific">Galbitalea soli</name>
    <dbReference type="NCBI Taxonomy" id="1268042"/>
    <lineage>
        <taxon>Bacteria</taxon>
        <taxon>Bacillati</taxon>
        <taxon>Actinomycetota</taxon>
        <taxon>Actinomycetes</taxon>
        <taxon>Micrococcales</taxon>
        <taxon>Microbacteriaceae</taxon>
        <taxon>Galbitalea</taxon>
    </lineage>
</organism>
<name>A0A7C9TPY7_9MICO</name>
<dbReference type="AlphaFoldDB" id="A0A7C9TPY7"/>
<sequence length="128" mass="13200">MTRALDDRGFTLVESIVAMFLLLLLAVSLLPVLIQGLRQSSSNAALVSATSLASQSIEDARAQKSCAALPATNTTTTAGTGTQLQTVRTVGSCPASYPGTIAVTVTVTRLDTNVTEVSANTLVYLTGP</sequence>
<reference evidence="2 3" key="1">
    <citation type="journal article" date="2014" name="Int. J. Syst. Evol. Microbiol.">
        <title>Description of Galbitalea soli gen. nov., sp. nov., and Frondihabitans sucicola sp. nov.</title>
        <authorList>
            <person name="Kim S.J."/>
            <person name="Lim J.M."/>
            <person name="Ahn J.H."/>
            <person name="Weon H.Y."/>
            <person name="Hamada M."/>
            <person name="Suzuki K."/>
            <person name="Ahn T.Y."/>
            <person name="Kwon S.W."/>
        </authorList>
    </citation>
    <scope>NUCLEOTIDE SEQUENCE [LARGE SCALE GENOMIC DNA]</scope>
    <source>
        <strain evidence="2 3">NBRC 108727</strain>
    </source>
</reference>
<evidence type="ECO:0000256" key="1">
    <source>
        <dbReference type="SAM" id="Phobius"/>
    </source>
</evidence>
<gene>
    <name evidence="2" type="ORF">G3T37_05750</name>
</gene>
<protein>
    <submittedName>
        <fullName evidence="2">Prepilin-type N-terminal cleavage/methylation domain-containing protein</fullName>
    </submittedName>
</protein>
<dbReference type="Proteomes" id="UP000479756">
    <property type="component" value="Unassembled WGS sequence"/>
</dbReference>
<dbReference type="PROSITE" id="PS00409">
    <property type="entry name" value="PROKAR_NTER_METHYL"/>
    <property type="match status" value="1"/>
</dbReference>